<dbReference type="SUPFAM" id="SSF54171">
    <property type="entry name" value="DNA-binding domain"/>
    <property type="match status" value="1"/>
</dbReference>
<feature type="region of interest" description="Disordered" evidence="6">
    <location>
        <begin position="91"/>
        <end position="110"/>
    </location>
</feature>
<dbReference type="EMBL" id="CM026422">
    <property type="protein sequence ID" value="KAG0587852.1"/>
    <property type="molecule type" value="Genomic_DNA"/>
</dbReference>
<dbReference type="Gene3D" id="3.30.730.10">
    <property type="entry name" value="AP2/ERF domain"/>
    <property type="match status" value="1"/>
</dbReference>
<evidence type="ECO:0000313" key="9">
    <source>
        <dbReference type="Proteomes" id="UP000822688"/>
    </source>
</evidence>
<evidence type="ECO:0000313" key="8">
    <source>
        <dbReference type="EMBL" id="KAG0587852.1"/>
    </source>
</evidence>
<dbReference type="InterPro" id="IPR016177">
    <property type="entry name" value="DNA-bd_dom_sf"/>
</dbReference>
<dbReference type="GO" id="GO:0003677">
    <property type="term" value="F:DNA binding"/>
    <property type="evidence" value="ECO:0007669"/>
    <property type="project" value="UniProtKB-KW"/>
</dbReference>
<keyword evidence="2" id="KW-0805">Transcription regulation</keyword>
<organism evidence="8 9">
    <name type="scientific">Ceratodon purpureus</name>
    <name type="common">Fire moss</name>
    <name type="synonym">Dicranum purpureum</name>
    <dbReference type="NCBI Taxonomy" id="3225"/>
    <lineage>
        <taxon>Eukaryota</taxon>
        <taxon>Viridiplantae</taxon>
        <taxon>Streptophyta</taxon>
        <taxon>Embryophyta</taxon>
        <taxon>Bryophyta</taxon>
        <taxon>Bryophytina</taxon>
        <taxon>Bryopsida</taxon>
        <taxon>Dicranidae</taxon>
        <taxon>Pseudoditrichales</taxon>
        <taxon>Ditrichaceae</taxon>
        <taxon>Ceratodon</taxon>
    </lineage>
</organism>
<evidence type="ECO:0000256" key="5">
    <source>
        <dbReference type="ARBA" id="ARBA00023242"/>
    </source>
</evidence>
<keyword evidence="3" id="KW-0238">DNA-binding</keyword>
<evidence type="ECO:0000256" key="4">
    <source>
        <dbReference type="ARBA" id="ARBA00023163"/>
    </source>
</evidence>
<dbReference type="AlphaFoldDB" id="A0A8T0IXY6"/>
<accession>A0A8T0IXY6</accession>
<dbReference type="GO" id="GO:0003700">
    <property type="term" value="F:DNA-binding transcription factor activity"/>
    <property type="evidence" value="ECO:0007669"/>
    <property type="project" value="InterPro"/>
</dbReference>
<evidence type="ECO:0000256" key="2">
    <source>
        <dbReference type="ARBA" id="ARBA00023015"/>
    </source>
</evidence>
<dbReference type="PANTHER" id="PTHR31194">
    <property type="entry name" value="SHN SHINE , DNA BINDING / TRANSCRIPTION FACTOR"/>
    <property type="match status" value="1"/>
</dbReference>
<feature type="compositionally biased region" description="Low complexity" evidence="6">
    <location>
        <begin position="203"/>
        <end position="215"/>
    </location>
</feature>
<dbReference type="InterPro" id="IPR001471">
    <property type="entry name" value="AP2/ERF_dom"/>
</dbReference>
<keyword evidence="5" id="KW-0539">Nucleus</keyword>
<dbReference type="GO" id="GO:0005634">
    <property type="term" value="C:nucleus"/>
    <property type="evidence" value="ECO:0007669"/>
    <property type="project" value="UniProtKB-SubCell"/>
</dbReference>
<evidence type="ECO:0000256" key="3">
    <source>
        <dbReference type="ARBA" id="ARBA00023125"/>
    </source>
</evidence>
<dbReference type="CDD" id="cd00018">
    <property type="entry name" value="AP2"/>
    <property type="match status" value="1"/>
</dbReference>
<dbReference type="PANTHER" id="PTHR31194:SF192">
    <property type="entry name" value="OS02G0797100 PROTEIN"/>
    <property type="match status" value="1"/>
</dbReference>
<dbReference type="InterPro" id="IPR036955">
    <property type="entry name" value="AP2/ERF_dom_sf"/>
</dbReference>
<comment type="caution">
    <text evidence="8">The sequence shown here is derived from an EMBL/GenBank/DDBJ whole genome shotgun (WGS) entry which is preliminary data.</text>
</comment>
<dbReference type="SMART" id="SM00380">
    <property type="entry name" value="AP2"/>
    <property type="match status" value="1"/>
</dbReference>
<feature type="domain" description="AP2/ERF" evidence="7">
    <location>
        <begin position="6"/>
        <end position="63"/>
    </location>
</feature>
<dbReference type="PRINTS" id="PR00367">
    <property type="entry name" value="ETHRSPELEMNT"/>
</dbReference>
<comment type="subcellular location">
    <subcellularLocation>
        <location evidence="1">Nucleus</location>
    </subcellularLocation>
</comment>
<protein>
    <recommendedName>
        <fullName evidence="7">AP2/ERF domain-containing protein</fullName>
    </recommendedName>
</protein>
<feature type="compositionally biased region" description="Polar residues" evidence="6">
    <location>
        <begin position="91"/>
        <end position="104"/>
    </location>
</feature>
<evidence type="ECO:0000256" key="1">
    <source>
        <dbReference type="ARBA" id="ARBA00004123"/>
    </source>
</evidence>
<name>A0A8T0IXY6_CERPU</name>
<gene>
    <name evidence="8" type="ORF">KC19_2G196200</name>
</gene>
<proteinExistence type="predicted"/>
<dbReference type="FunFam" id="3.30.730.10:FF:000001">
    <property type="entry name" value="Ethylene-responsive transcription factor 2"/>
    <property type="match status" value="1"/>
</dbReference>
<dbReference type="InterPro" id="IPR050913">
    <property type="entry name" value="AP2/ERF_ERF"/>
</dbReference>
<keyword evidence="4" id="KW-0804">Transcription</keyword>
<keyword evidence="9" id="KW-1185">Reference proteome</keyword>
<dbReference type="Proteomes" id="UP000822688">
    <property type="component" value="Chromosome 2"/>
</dbReference>
<evidence type="ECO:0000256" key="6">
    <source>
        <dbReference type="SAM" id="MobiDB-lite"/>
    </source>
</evidence>
<evidence type="ECO:0000259" key="7">
    <source>
        <dbReference type="PROSITE" id="PS51032"/>
    </source>
</evidence>
<reference evidence="8" key="1">
    <citation type="submission" date="2020-06" db="EMBL/GenBank/DDBJ databases">
        <title>WGS assembly of Ceratodon purpureus strain R40.</title>
        <authorList>
            <person name="Carey S.B."/>
            <person name="Jenkins J."/>
            <person name="Shu S."/>
            <person name="Lovell J.T."/>
            <person name="Sreedasyam A."/>
            <person name="Maumus F."/>
            <person name="Tiley G.P."/>
            <person name="Fernandez-Pozo N."/>
            <person name="Barry K."/>
            <person name="Chen C."/>
            <person name="Wang M."/>
            <person name="Lipzen A."/>
            <person name="Daum C."/>
            <person name="Saski C.A."/>
            <person name="Payton A.C."/>
            <person name="Mcbreen J.C."/>
            <person name="Conrad R.E."/>
            <person name="Kollar L.M."/>
            <person name="Olsson S."/>
            <person name="Huttunen S."/>
            <person name="Landis J.B."/>
            <person name="Wickett N.J."/>
            <person name="Johnson M.G."/>
            <person name="Rensing S.A."/>
            <person name="Grimwood J."/>
            <person name="Schmutz J."/>
            <person name="Mcdaniel S.F."/>
        </authorList>
    </citation>
    <scope>NUCLEOTIDE SEQUENCE</scope>
    <source>
        <strain evidence="8">R40</strain>
    </source>
</reference>
<dbReference type="Pfam" id="PF00847">
    <property type="entry name" value="AP2"/>
    <property type="match status" value="1"/>
</dbReference>
<sequence>MGRPQRYRGVRQRHWGSWVSEIRHPLLKTRVWLGTFETAEDAAHAYDEAARLMCGVRARTNFPYDPNAPKGPNSQMLSATLSAKLHRWYLQSQQQEGQPGSNKASSKDNARSIQTQSLTCLCLDAEQSNLGIWQKKTGRQANDSANWVRKVQFGDSAASLFEPQPQPANSSESCMSEEDKFAAEMIEELLGHSPGQFFDFSSPAMSDSSCSSPCSGITATSE</sequence>
<dbReference type="PROSITE" id="PS51032">
    <property type="entry name" value="AP2_ERF"/>
    <property type="match status" value="1"/>
</dbReference>
<feature type="region of interest" description="Disordered" evidence="6">
    <location>
        <begin position="203"/>
        <end position="222"/>
    </location>
</feature>